<keyword evidence="2" id="KW-1185">Reference proteome</keyword>
<sequence length="450" mass="50366">MLAIQDIILLLRLIDSPWRTRGRNAYRVITVRARWTTRRQRKRAIRLAALVCISLFASRPAYAQSDEVITPVELFDPDAGEGVRISPGFILFPRTTVDVTYDTNIFNLDELEEEDTLFSIRPTAVIASDFSRHSVRLETGAEIRRYVDVSSENSEQYRADLISLLELGNDINFELAGGYSRGIEQRGSAGDAFFTDTPVVFRDKRASFELSRAGNRLELGIAGSIINRDHSDTSIDGVPFDLSFRDVEILNGVVRADLRLSDRTEVFVEAGLRALNFDILSNPDRDTDGFFTLVGVSYELSSLVELEVGVGYIEQQFENPLVETAQEFNFRLEANWTPKPDWRLIARAARDVDPGRILEAPAIIASSFRLTAEHAVSDRLLVSADTLYLEEEFRGLPRTDRRFAISGSATYRLADRIGLIFSAGVRDQDGGEFGRSFDGAFGSIGVRAAW</sequence>
<comment type="caution">
    <text evidence="1">The sequence shown here is derived from an EMBL/GenBank/DDBJ whole genome shotgun (WGS) entry which is preliminary data.</text>
</comment>
<dbReference type="InterPro" id="IPR018759">
    <property type="entry name" value="BBP2_2"/>
</dbReference>
<protein>
    <submittedName>
        <fullName evidence="1">Outer membrane beta-barrel protein</fullName>
    </submittedName>
</protein>
<dbReference type="Pfam" id="PF10082">
    <property type="entry name" value="BBP2_2"/>
    <property type="match status" value="1"/>
</dbReference>
<dbReference type="Proteomes" id="UP000699975">
    <property type="component" value="Unassembled WGS sequence"/>
</dbReference>
<accession>A0ABS6SMS6</accession>
<dbReference type="EMBL" id="JAGSPB010000002">
    <property type="protein sequence ID" value="MBV7266311.1"/>
    <property type="molecule type" value="Genomic_DNA"/>
</dbReference>
<reference evidence="1 2" key="1">
    <citation type="submission" date="2021-04" db="EMBL/GenBank/DDBJ databases">
        <authorList>
            <person name="Pira H."/>
            <person name="Risdian C."/>
            <person name="Wink J."/>
        </authorList>
    </citation>
    <scope>NUCLEOTIDE SEQUENCE [LARGE SCALE GENOMIC DNA]</scope>
    <source>
        <strain evidence="1 2">WH131</strain>
    </source>
</reference>
<evidence type="ECO:0000313" key="1">
    <source>
        <dbReference type="EMBL" id="MBV7266311.1"/>
    </source>
</evidence>
<proteinExistence type="predicted"/>
<organism evidence="1 2">
    <name type="scientific">Erythrobacter ani</name>
    <dbReference type="NCBI Taxonomy" id="2827235"/>
    <lineage>
        <taxon>Bacteria</taxon>
        <taxon>Pseudomonadati</taxon>
        <taxon>Pseudomonadota</taxon>
        <taxon>Alphaproteobacteria</taxon>
        <taxon>Sphingomonadales</taxon>
        <taxon>Erythrobacteraceae</taxon>
        <taxon>Erythrobacter/Porphyrobacter group</taxon>
        <taxon>Erythrobacter</taxon>
    </lineage>
</organism>
<name>A0ABS6SMS6_9SPHN</name>
<evidence type="ECO:0000313" key="2">
    <source>
        <dbReference type="Proteomes" id="UP000699975"/>
    </source>
</evidence>
<gene>
    <name evidence="1" type="ORF">KCG45_08980</name>
</gene>
<dbReference type="RefSeq" id="WP_218316928.1">
    <property type="nucleotide sequence ID" value="NZ_JAGSPB010000002.1"/>
</dbReference>